<keyword evidence="2" id="KW-0812">Transmembrane</keyword>
<evidence type="ECO:0000313" key="4">
    <source>
        <dbReference type="EMBL" id="MBD7917028.1"/>
    </source>
</evidence>
<keyword evidence="2" id="KW-1133">Transmembrane helix</keyword>
<accession>A0ABR8Q9B6</accession>
<keyword evidence="2" id="KW-0472">Membrane</keyword>
<evidence type="ECO:0000313" key="5">
    <source>
        <dbReference type="Proteomes" id="UP000604241"/>
    </source>
</evidence>
<feature type="domain" description="Response regulatory" evidence="3">
    <location>
        <begin position="83"/>
        <end position="193"/>
    </location>
</feature>
<feature type="modified residue" description="4-aspartylphosphate" evidence="1">
    <location>
        <position position="132"/>
    </location>
</feature>
<evidence type="ECO:0000256" key="1">
    <source>
        <dbReference type="PROSITE-ProRule" id="PRU00169"/>
    </source>
</evidence>
<dbReference type="Proteomes" id="UP000604241">
    <property type="component" value="Unassembled WGS sequence"/>
</dbReference>
<protein>
    <recommendedName>
        <fullName evidence="3">Response regulatory domain-containing protein</fullName>
    </recommendedName>
</protein>
<proteinExistence type="predicted"/>
<evidence type="ECO:0000256" key="2">
    <source>
        <dbReference type="SAM" id="Phobius"/>
    </source>
</evidence>
<sequence>MAVINALFPLSLVIAGVMVVWLLREPITRAIPSVRHVKVAGVELELAGKALVDHRREQLKDPWLAEGLVERAAGLRERLTDFRILWVDDSPENNQIERRFLRRAGATVVNALSTEEGLQELRRDDIDVVITDFRRDGKRDAGIEFAALVFDKGHRQPILAYIGSVNPDRPTPAHIEMVTDHPDVLLARVLDIARDRSR</sequence>
<dbReference type="InterPro" id="IPR001789">
    <property type="entry name" value="Sig_transdc_resp-reg_receiver"/>
</dbReference>
<gene>
    <name evidence="4" type="ORF">H9657_01865</name>
</gene>
<dbReference type="EMBL" id="JACSQV010000001">
    <property type="protein sequence ID" value="MBD7917028.1"/>
    <property type="molecule type" value="Genomic_DNA"/>
</dbReference>
<dbReference type="PROSITE" id="PS50110">
    <property type="entry name" value="RESPONSE_REGULATORY"/>
    <property type="match status" value="1"/>
</dbReference>
<name>A0ABR8Q9B6_9CELL</name>
<dbReference type="RefSeq" id="WP_191779723.1">
    <property type="nucleotide sequence ID" value="NZ_JACSQV010000001.1"/>
</dbReference>
<evidence type="ECO:0000259" key="3">
    <source>
        <dbReference type="PROSITE" id="PS50110"/>
    </source>
</evidence>
<dbReference type="SUPFAM" id="SSF52172">
    <property type="entry name" value="CheY-like"/>
    <property type="match status" value="1"/>
</dbReference>
<organism evidence="4 5">
    <name type="scientific">Cellulomonas avistercoris</name>
    <dbReference type="NCBI Taxonomy" id="2762242"/>
    <lineage>
        <taxon>Bacteria</taxon>
        <taxon>Bacillati</taxon>
        <taxon>Actinomycetota</taxon>
        <taxon>Actinomycetes</taxon>
        <taxon>Micrococcales</taxon>
        <taxon>Cellulomonadaceae</taxon>
        <taxon>Cellulomonas</taxon>
    </lineage>
</organism>
<reference evidence="4 5" key="1">
    <citation type="submission" date="2020-08" db="EMBL/GenBank/DDBJ databases">
        <title>A Genomic Blueprint of the Chicken Gut Microbiome.</title>
        <authorList>
            <person name="Gilroy R."/>
            <person name="Ravi A."/>
            <person name="Getino M."/>
            <person name="Pursley I."/>
            <person name="Horton D.L."/>
            <person name="Alikhan N.-F."/>
            <person name="Baker D."/>
            <person name="Gharbi K."/>
            <person name="Hall N."/>
            <person name="Watson M."/>
            <person name="Adriaenssens E.M."/>
            <person name="Foster-Nyarko E."/>
            <person name="Jarju S."/>
            <person name="Secka A."/>
            <person name="Antonio M."/>
            <person name="Oren A."/>
            <person name="Chaudhuri R."/>
            <person name="La Ragione R.M."/>
            <person name="Hildebrand F."/>
            <person name="Pallen M.J."/>
        </authorList>
    </citation>
    <scope>NUCLEOTIDE SEQUENCE [LARGE SCALE GENOMIC DNA]</scope>
    <source>
        <strain evidence="4 5">Sa3CUA2</strain>
    </source>
</reference>
<keyword evidence="1" id="KW-0597">Phosphoprotein</keyword>
<dbReference type="Gene3D" id="3.40.50.2300">
    <property type="match status" value="1"/>
</dbReference>
<feature type="transmembrane region" description="Helical" evidence="2">
    <location>
        <begin position="6"/>
        <end position="23"/>
    </location>
</feature>
<dbReference type="InterPro" id="IPR011006">
    <property type="entry name" value="CheY-like_superfamily"/>
</dbReference>
<keyword evidence="5" id="KW-1185">Reference proteome</keyword>
<comment type="caution">
    <text evidence="4">The sequence shown here is derived from an EMBL/GenBank/DDBJ whole genome shotgun (WGS) entry which is preliminary data.</text>
</comment>